<dbReference type="EMBL" id="LIAE01006873">
    <property type="protein sequence ID" value="PAV84323.1"/>
    <property type="molecule type" value="Genomic_DNA"/>
</dbReference>
<evidence type="ECO:0000313" key="1">
    <source>
        <dbReference type="EMBL" id="PAV84323.1"/>
    </source>
</evidence>
<organism evidence="1 2">
    <name type="scientific">Diploscapter pachys</name>
    <dbReference type="NCBI Taxonomy" id="2018661"/>
    <lineage>
        <taxon>Eukaryota</taxon>
        <taxon>Metazoa</taxon>
        <taxon>Ecdysozoa</taxon>
        <taxon>Nematoda</taxon>
        <taxon>Chromadorea</taxon>
        <taxon>Rhabditida</taxon>
        <taxon>Rhabditina</taxon>
        <taxon>Rhabditomorpha</taxon>
        <taxon>Rhabditoidea</taxon>
        <taxon>Rhabditidae</taxon>
        <taxon>Diploscapter</taxon>
    </lineage>
</organism>
<accession>A0A2A2LDR7</accession>
<gene>
    <name evidence="1" type="ORF">WR25_16892</name>
</gene>
<keyword evidence="2" id="KW-1185">Reference proteome</keyword>
<name>A0A2A2LDR7_9BILA</name>
<protein>
    <submittedName>
        <fullName evidence="1">Uncharacterized protein</fullName>
    </submittedName>
</protein>
<sequence>MMIEFLRFVGRDLGVTVSHDDRLAEFVHCLAAHWAAQWHARCLSRPLSSFCGRPDFRIFTPAPWPLPSTTLQLTA</sequence>
<proteinExistence type="predicted"/>
<evidence type="ECO:0000313" key="2">
    <source>
        <dbReference type="Proteomes" id="UP000218231"/>
    </source>
</evidence>
<dbReference type="AlphaFoldDB" id="A0A2A2LDR7"/>
<comment type="caution">
    <text evidence="1">The sequence shown here is derived from an EMBL/GenBank/DDBJ whole genome shotgun (WGS) entry which is preliminary data.</text>
</comment>
<dbReference type="Proteomes" id="UP000218231">
    <property type="component" value="Unassembled WGS sequence"/>
</dbReference>
<reference evidence="1 2" key="1">
    <citation type="journal article" date="2017" name="Curr. Biol.">
        <title>Genome architecture and evolution of a unichromosomal asexual nematode.</title>
        <authorList>
            <person name="Fradin H."/>
            <person name="Zegar C."/>
            <person name="Gutwein M."/>
            <person name="Lucas J."/>
            <person name="Kovtun M."/>
            <person name="Corcoran D."/>
            <person name="Baugh L.R."/>
            <person name="Kiontke K."/>
            <person name="Gunsalus K."/>
            <person name="Fitch D.H."/>
            <person name="Piano F."/>
        </authorList>
    </citation>
    <scope>NUCLEOTIDE SEQUENCE [LARGE SCALE GENOMIC DNA]</scope>
    <source>
        <strain evidence="1">PF1309</strain>
    </source>
</reference>